<dbReference type="SUPFAM" id="SSF52540">
    <property type="entry name" value="P-loop containing nucleoside triphosphate hydrolases"/>
    <property type="match status" value="1"/>
</dbReference>
<dbReference type="PANTHER" id="PTHR42711">
    <property type="entry name" value="ABC TRANSPORTER ATP-BINDING PROTEIN"/>
    <property type="match status" value="1"/>
</dbReference>
<name>A0A5C0XNI8_PYRFU</name>
<dbReference type="InterPro" id="IPR003439">
    <property type="entry name" value="ABC_transporter-like_ATP-bd"/>
</dbReference>
<keyword evidence="3" id="KW-0547">Nucleotide-binding</keyword>
<dbReference type="PANTHER" id="PTHR42711:SF5">
    <property type="entry name" value="ABC TRANSPORTER ATP-BINDING PROTEIN NATA"/>
    <property type="match status" value="1"/>
</dbReference>
<evidence type="ECO:0000259" key="5">
    <source>
        <dbReference type="PROSITE" id="PS50893"/>
    </source>
</evidence>
<dbReference type="GO" id="GO:0016887">
    <property type="term" value="F:ATP hydrolysis activity"/>
    <property type="evidence" value="ECO:0007669"/>
    <property type="project" value="InterPro"/>
</dbReference>
<gene>
    <name evidence="6" type="ORF">PFDSM3638_04155</name>
</gene>
<evidence type="ECO:0000256" key="1">
    <source>
        <dbReference type="ARBA" id="ARBA00005417"/>
    </source>
</evidence>
<organism evidence="6 7">
    <name type="scientific">Pyrococcus furiosus (strain ATCC 43587 / DSM 3638 / JCM 8422 / Vc1)</name>
    <dbReference type="NCBI Taxonomy" id="186497"/>
    <lineage>
        <taxon>Archaea</taxon>
        <taxon>Methanobacteriati</taxon>
        <taxon>Methanobacteriota</taxon>
        <taxon>Thermococci</taxon>
        <taxon>Thermococcales</taxon>
        <taxon>Thermococcaceae</taxon>
        <taxon>Pyrococcus</taxon>
    </lineage>
</organism>
<dbReference type="InterPro" id="IPR003593">
    <property type="entry name" value="AAA+_ATPase"/>
</dbReference>
<evidence type="ECO:0000256" key="4">
    <source>
        <dbReference type="ARBA" id="ARBA00022840"/>
    </source>
</evidence>
<evidence type="ECO:0000256" key="2">
    <source>
        <dbReference type="ARBA" id="ARBA00022448"/>
    </source>
</evidence>
<proteinExistence type="inferred from homology"/>
<dbReference type="PROSITE" id="PS50893">
    <property type="entry name" value="ABC_TRANSPORTER_2"/>
    <property type="match status" value="1"/>
</dbReference>
<comment type="similarity">
    <text evidence="1">Belongs to the ABC transporter superfamily.</text>
</comment>
<dbReference type="Gene3D" id="3.40.50.300">
    <property type="entry name" value="P-loop containing nucleotide triphosphate hydrolases"/>
    <property type="match status" value="1"/>
</dbReference>
<dbReference type="GeneID" id="41712639"/>
<dbReference type="GeneID" id="13301429"/>
<feature type="domain" description="ABC transporter" evidence="5">
    <location>
        <begin position="4"/>
        <end position="233"/>
    </location>
</feature>
<dbReference type="EMBL" id="CP023154">
    <property type="protein sequence ID" value="QEK78507.1"/>
    <property type="molecule type" value="Genomic_DNA"/>
</dbReference>
<sequence>MEAIAVEDLTKSYGEIKALDSLTFSVQEGNILGIIGPNGAGKTTLIRILSLLLKPDKGRILLYGHEVNSRKSEIKNFFALLPQEAKAHFYTLTPFEYIYHYLRMRGFSRKDAKIRAGKAVEEFGIDYADKIMSTLSGGMVRKTLLAMILSADAKIYYLDEPTVGLDVENRLKLWEILREKSKNSTVVITSHYLNEISSVCDNVLLLKKGRVVAFGKPEKIARQYLSQFHSKIVVFGEFTKEDYTTRRAGKNTFVYAKSKSEEREVIEELKDTGIPFKREELTIEDIFLVGNLR</sequence>
<evidence type="ECO:0000256" key="3">
    <source>
        <dbReference type="ARBA" id="ARBA00022741"/>
    </source>
</evidence>
<dbReference type="CDD" id="cd03230">
    <property type="entry name" value="ABC_DR_subfamily_A"/>
    <property type="match status" value="1"/>
</dbReference>
<evidence type="ECO:0000313" key="7">
    <source>
        <dbReference type="Proteomes" id="UP000324354"/>
    </source>
</evidence>
<dbReference type="GO" id="GO:0005524">
    <property type="term" value="F:ATP binding"/>
    <property type="evidence" value="ECO:0007669"/>
    <property type="project" value="UniProtKB-KW"/>
</dbReference>
<evidence type="ECO:0000313" key="6">
    <source>
        <dbReference type="EMBL" id="QEK78507.1"/>
    </source>
</evidence>
<dbReference type="InterPro" id="IPR027417">
    <property type="entry name" value="P-loop_NTPase"/>
</dbReference>
<dbReference type="AlphaFoldDB" id="A0A5C0XNI8"/>
<dbReference type="SMART" id="SM00382">
    <property type="entry name" value="AAA"/>
    <property type="match status" value="1"/>
</dbReference>
<dbReference type="OrthoDB" id="87732at2157"/>
<dbReference type="RefSeq" id="WP_011011964.1">
    <property type="nucleotide sequence ID" value="NC_003413.1"/>
</dbReference>
<dbReference type="Proteomes" id="UP000324354">
    <property type="component" value="Chromosome"/>
</dbReference>
<keyword evidence="2" id="KW-0813">Transport</keyword>
<accession>A0A5C0XNI8</accession>
<keyword evidence="4 6" id="KW-0067">ATP-binding</keyword>
<dbReference type="Pfam" id="PF00005">
    <property type="entry name" value="ABC_tran"/>
    <property type="match status" value="1"/>
</dbReference>
<reference evidence="6 7" key="1">
    <citation type="submission" date="2017-08" db="EMBL/GenBank/DDBJ databases">
        <title>Resequencing and Reannotation of the genome of Pyrococcus furiosus type strain DSM3638.</title>
        <authorList>
            <person name="Reichelt R.M."/>
            <person name="Bunk B."/>
        </authorList>
    </citation>
    <scope>NUCLEOTIDE SEQUENCE [LARGE SCALE GENOMIC DNA]</scope>
    <source>
        <strain evidence="6 7">DSM 3638</strain>
    </source>
</reference>
<protein>
    <submittedName>
        <fullName evidence="6">ABC transporter ATP-binding protein</fullName>
    </submittedName>
</protein>
<dbReference type="InterPro" id="IPR050763">
    <property type="entry name" value="ABC_transporter_ATP-binding"/>
</dbReference>